<dbReference type="OrthoDB" id="2428500at2759"/>
<feature type="region of interest" description="Disordered" evidence="1">
    <location>
        <begin position="1"/>
        <end position="52"/>
    </location>
</feature>
<proteinExistence type="predicted"/>
<dbReference type="Proteomes" id="UP000646827">
    <property type="component" value="Unassembled WGS sequence"/>
</dbReference>
<evidence type="ECO:0000313" key="3">
    <source>
        <dbReference type="EMBL" id="KAG2226826.1"/>
    </source>
</evidence>
<organism evidence="3 4">
    <name type="scientific">Circinella minor</name>
    <dbReference type="NCBI Taxonomy" id="1195481"/>
    <lineage>
        <taxon>Eukaryota</taxon>
        <taxon>Fungi</taxon>
        <taxon>Fungi incertae sedis</taxon>
        <taxon>Mucoromycota</taxon>
        <taxon>Mucoromycotina</taxon>
        <taxon>Mucoromycetes</taxon>
        <taxon>Mucorales</taxon>
        <taxon>Lichtheimiaceae</taxon>
        <taxon>Circinella</taxon>
    </lineage>
</organism>
<evidence type="ECO:0000256" key="1">
    <source>
        <dbReference type="SAM" id="MobiDB-lite"/>
    </source>
</evidence>
<feature type="compositionally biased region" description="Low complexity" evidence="1">
    <location>
        <begin position="1"/>
        <end position="13"/>
    </location>
</feature>
<feature type="compositionally biased region" description="Basic and acidic residues" evidence="1">
    <location>
        <begin position="14"/>
        <end position="23"/>
    </location>
</feature>
<accession>A0A8H7SCW6</accession>
<dbReference type="PANTHER" id="PTHR46564">
    <property type="entry name" value="TRANSPOSASE"/>
    <property type="match status" value="1"/>
</dbReference>
<dbReference type="AlphaFoldDB" id="A0A8H7SCW6"/>
<dbReference type="Pfam" id="PF13358">
    <property type="entry name" value="DDE_3"/>
    <property type="match status" value="1"/>
</dbReference>
<evidence type="ECO:0000259" key="2">
    <source>
        <dbReference type="Pfam" id="PF13358"/>
    </source>
</evidence>
<name>A0A8H7SCW6_9FUNG</name>
<dbReference type="InterPro" id="IPR036397">
    <property type="entry name" value="RNaseH_sf"/>
</dbReference>
<dbReference type="GO" id="GO:0003676">
    <property type="term" value="F:nucleic acid binding"/>
    <property type="evidence" value="ECO:0007669"/>
    <property type="project" value="InterPro"/>
</dbReference>
<dbReference type="PANTHER" id="PTHR46564:SF1">
    <property type="entry name" value="TRANSPOSASE"/>
    <property type="match status" value="1"/>
</dbReference>
<dbReference type="Gene3D" id="3.30.420.10">
    <property type="entry name" value="Ribonuclease H-like superfamily/Ribonuclease H"/>
    <property type="match status" value="1"/>
</dbReference>
<sequence length="336" mass="37913">MADSSSTNANNTASEERITENGRGKRKERKALKGPTSSNDISSRQPRGSYNTNNDIKVAKMINLLQEFEGMSISVAARKVTLPYSTAKRRVNQWNEAHNNGEDVFPGSSKKTGAKSKLTNDHTSFIFEKIHEQPTISCNDVTKLLCQHFNGLDITSRAVNEHMRKKCHLTYKHTVRQLAACDDDTNILQRYESVSAWIALGINFFSESITAHGVITLSRREACAPINKKRKANDPASKKGTTSSDFMEFIEQVLTNIEAHDLPYRYIVMDNAAIPKTIDVKDWVTERGFEIIYLPPYSPFLNPVEEFWSKLKDVVNKDPASVRLNTKLSDRIKRAS</sequence>
<evidence type="ECO:0000313" key="4">
    <source>
        <dbReference type="Proteomes" id="UP000646827"/>
    </source>
</evidence>
<reference evidence="3 4" key="1">
    <citation type="submission" date="2020-12" db="EMBL/GenBank/DDBJ databases">
        <title>Metabolic potential, ecology and presence of endohyphal bacteria is reflected in genomic diversity of Mucoromycotina.</title>
        <authorList>
            <person name="Muszewska A."/>
            <person name="Okrasinska A."/>
            <person name="Steczkiewicz K."/>
            <person name="Drgas O."/>
            <person name="Orlowska M."/>
            <person name="Perlinska-Lenart U."/>
            <person name="Aleksandrzak-Piekarczyk T."/>
            <person name="Szatraj K."/>
            <person name="Zielenkiewicz U."/>
            <person name="Pilsyk S."/>
            <person name="Malc E."/>
            <person name="Mieczkowski P."/>
            <person name="Kruszewska J.S."/>
            <person name="Biernat P."/>
            <person name="Pawlowska J."/>
        </authorList>
    </citation>
    <scope>NUCLEOTIDE SEQUENCE [LARGE SCALE GENOMIC DNA]</scope>
    <source>
        <strain evidence="3 4">CBS 142.35</strain>
    </source>
</reference>
<comment type="caution">
    <text evidence="3">The sequence shown here is derived from an EMBL/GenBank/DDBJ whole genome shotgun (WGS) entry which is preliminary data.</text>
</comment>
<gene>
    <name evidence="3" type="ORF">INT45_005791</name>
</gene>
<dbReference type="SUPFAM" id="SSF53098">
    <property type="entry name" value="Ribonuclease H-like"/>
    <property type="match status" value="1"/>
</dbReference>
<dbReference type="EMBL" id="JAEPRB010000013">
    <property type="protein sequence ID" value="KAG2226826.1"/>
    <property type="molecule type" value="Genomic_DNA"/>
</dbReference>
<dbReference type="InterPro" id="IPR012337">
    <property type="entry name" value="RNaseH-like_sf"/>
</dbReference>
<protein>
    <recommendedName>
        <fullName evidence="2">Tc1-like transposase DDE domain-containing protein</fullName>
    </recommendedName>
</protein>
<feature type="compositionally biased region" description="Polar residues" evidence="1">
    <location>
        <begin position="35"/>
        <end position="52"/>
    </location>
</feature>
<dbReference type="InterPro" id="IPR038717">
    <property type="entry name" value="Tc1-like_DDE_dom"/>
</dbReference>
<feature type="domain" description="Tc1-like transposase DDE" evidence="2">
    <location>
        <begin position="239"/>
        <end position="317"/>
    </location>
</feature>
<keyword evidence="4" id="KW-1185">Reference proteome</keyword>